<dbReference type="PANTHER" id="PTHR37293">
    <property type="entry name" value="PHAGE REPLICATION PROTEIN-RELATED"/>
    <property type="match status" value="1"/>
</dbReference>
<reference evidence="5" key="2">
    <citation type="journal article" date="2023" name="Curr. Microbiol.">
        <title>Granulicatella seriolae sp. nov., a Novel Facultative Anaerobe Isolated from Yellowtail Marine Fish.</title>
        <authorList>
            <person name="Lee M."/>
            <person name="Choi Y.J."/>
            <person name="Farooq A."/>
            <person name="Jeong J.B."/>
            <person name="Jung M.Y."/>
        </authorList>
    </citation>
    <scope>NUCLEOTIDE SEQUENCE</scope>
    <source>
        <strain evidence="5">S8</strain>
    </source>
</reference>
<dbReference type="Gene3D" id="1.10.10.10">
    <property type="entry name" value="Winged helix-like DNA-binding domain superfamily/Winged helix DNA-binding domain"/>
    <property type="match status" value="1"/>
</dbReference>
<gene>
    <name evidence="5" type="ORF">NPA36_04935</name>
</gene>
<evidence type="ECO:0000259" key="4">
    <source>
        <dbReference type="Pfam" id="PF21984"/>
    </source>
</evidence>
<reference evidence="5" key="3">
    <citation type="journal article" date="2023" name="Microbiol. Resour. Announc.">
        <title>Draft Genome Sequence of Granulicatella sp. Strain S8, Isolated from a Marine Fish, Seriola quinqueradiata.</title>
        <authorList>
            <person name="Lee M."/>
            <person name="Farooq A."/>
            <person name="Jeong J.B."/>
            <person name="Jung M.Y."/>
        </authorList>
    </citation>
    <scope>NUCLEOTIDE SEQUENCE</scope>
    <source>
        <strain evidence="5">S8</strain>
    </source>
</reference>
<protein>
    <submittedName>
        <fullName evidence="5">DnaD domain protein</fullName>
    </submittedName>
</protein>
<feature type="domain" description="DnaD N-terminal" evidence="4">
    <location>
        <begin position="17"/>
        <end position="116"/>
    </location>
</feature>
<keyword evidence="2" id="KW-0175">Coiled coil</keyword>
<evidence type="ECO:0000259" key="3">
    <source>
        <dbReference type="Pfam" id="PF07261"/>
    </source>
</evidence>
<dbReference type="Gene3D" id="1.10.10.630">
    <property type="entry name" value="DnaD domain-like"/>
    <property type="match status" value="1"/>
</dbReference>
<sequence>MNSEYIIKWLSEGQVSIPRHLMRHYRTIGLNADEVLFIAQLLSIGPIDQLLIDAEQLSLNLNVTIDTIFMWIDTLVRKKCLSINQVTNQQGKKEDRYSLLPMFQELELIFQREEAKEERAENQNILAIIEQEFGRSLSAYELQTVASWLDQDKYSFELIQAALKEAVLSQVFNLNYMDKILLTWQRKEIKTLQQVLADKQDYRKGTIHAPELSKPSIHVPIEKWN</sequence>
<feature type="coiled-coil region" evidence="2">
    <location>
        <begin position="103"/>
        <end position="132"/>
    </location>
</feature>
<reference evidence="5" key="1">
    <citation type="submission" date="2022-07" db="EMBL/GenBank/DDBJ databases">
        <authorList>
            <person name="Jung M.-Y."/>
            <person name="Lee M."/>
        </authorList>
    </citation>
    <scope>NUCLEOTIDE SEQUENCE</scope>
    <source>
        <strain evidence="5">S8</strain>
    </source>
</reference>
<proteinExistence type="inferred from homology"/>
<evidence type="ECO:0000313" key="5">
    <source>
        <dbReference type="EMBL" id="MCQ9209891.1"/>
    </source>
</evidence>
<dbReference type="InterPro" id="IPR006343">
    <property type="entry name" value="DnaB/C_C"/>
</dbReference>
<dbReference type="SUPFAM" id="SSF158499">
    <property type="entry name" value="DnaD domain-like"/>
    <property type="match status" value="1"/>
</dbReference>
<dbReference type="NCBIfam" id="TIGR01446">
    <property type="entry name" value="DnaD_dom"/>
    <property type="match status" value="1"/>
</dbReference>
<dbReference type="InterPro" id="IPR053162">
    <property type="entry name" value="DnaD"/>
</dbReference>
<dbReference type="RefSeq" id="WP_256944998.1">
    <property type="nucleotide sequence ID" value="NZ_JANHNZ010000003.1"/>
</dbReference>
<dbReference type="Proteomes" id="UP001059480">
    <property type="component" value="Unassembled WGS sequence"/>
</dbReference>
<comment type="caution">
    <text evidence="5">The sequence shown here is derived from an EMBL/GenBank/DDBJ whole genome shotgun (WGS) entry which is preliminary data.</text>
</comment>
<evidence type="ECO:0000256" key="1">
    <source>
        <dbReference type="ARBA" id="ARBA00093462"/>
    </source>
</evidence>
<comment type="similarity">
    <text evidence="1">Belongs to the DnaB/DnaD family.</text>
</comment>
<dbReference type="PANTHER" id="PTHR37293:SF6">
    <property type="entry name" value="DNA REPLICATION PROTEIN DNAD"/>
    <property type="match status" value="1"/>
</dbReference>
<dbReference type="Pfam" id="PF21984">
    <property type="entry name" value="DnaD_N"/>
    <property type="match status" value="1"/>
</dbReference>
<organism evidence="5 6">
    <name type="scientific">Granulicatella seriolae</name>
    <dbReference type="NCBI Taxonomy" id="2967226"/>
    <lineage>
        <taxon>Bacteria</taxon>
        <taxon>Bacillati</taxon>
        <taxon>Bacillota</taxon>
        <taxon>Bacilli</taxon>
        <taxon>Lactobacillales</taxon>
        <taxon>Carnobacteriaceae</taxon>
        <taxon>Granulicatella</taxon>
    </lineage>
</organism>
<dbReference type="EMBL" id="JANHNZ010000003">
    <property type="protein sequence ID" value="MCQ9209891.1"/>
    <property type="molecule type" value="Genomic_DNA"/>
</dbReference>
<dbReference type="InterPro" id="IPR034829">
    <property type="entry name" value="DnaD-like_sf"/>
</dbReference>
<accession>A0ABT1WMY6</accession>
<feature type="domain" description="DnaB/C C-terminal" evidence="3">
    <location>
        <begin position="127"/>
        <end position="197"/>
    </location>
</feature>
<evidence type="ECO:0000256" key="2">
    <source>
        <dbReference type="SAM" id="Coils"/>
    </source>
</evidence>
<dbReference type="InterPro" id="IPR036388">
    <property type="entry name" value="WH-like_DNA-bd_sf"/>
</dbReference>
<evidence type="ECO:0000313" key="6">
    <source>
        <dbReference type="Proteomes" id="UP001059480"/>
    </source>
</evidence>
<dbReference type="Pfam" id="PF07261">
    <property type="entry name" value="DnaB_2"/>
    <property type="match status" value="1"/>
</dbReference>
<keyword evidence="6" id="KW-1185">Reference proteome</keyword>
<dbReference type="InterPro" id="IPR053843">
    <property type="entry name" value="DnaD_N"/>
</dbReference>
<name>A0ABT1WMY6_9LACT</name>